<dbReference type="GO" id="GO:0003677">
    <property type="term" value="F:DNA binding"/>
    <property type="evidence" value="ECO:0007669"/>
    <property type="project" value="UniProtKB-KW"/>
</dbReference>
<evidence type="ECO:0000256" key="1">
    <source>
        <dbReference type="ARBA" id="ARBA00022723"/>
    </source>
</evidence>
<dbReference type="GO" id="GO:0046872">
    <property type="term" value="F:metal ion binding"/>
    <property type="evidence" value="ECO:0007669"/>
    <property type="project" value="UniProtKB-KW"/>
</dbReference>
<dbReference type="PANTHER" id="PTHR47165:SF4">
    <property type="entry name" value="OS03G0429900 PROTEIN"/>
    <property type="match status" value="1"/>
</dbReference>
<keyword evidence="1" id="KW-0479">Metal-binding</keyword>
<keyword evidence="8" id="KW-1185">Reference proteome</keyword>
<dbReference type="Pfam" id="PF02721">
    <property type="entry name" value="DUF223"/>
    <property type="match status" value="1"/>
</dbReference>
<dbReference type="PANTHER" id="PTHR47165">
    <property type="entry name" value="OS03G0429900 PROTEIN"/>
    <property type="match status" value="1"/>
</dbReference>
<reference evidence="7 8" key="1">
    <citation type="submission" date="2020-12" db="EMBL/GenBank/DDBJ databases">
        <title>Concerted genomic and epigenomic changes stabilize Arabidopsis allopolyploids.</title>
        <authorList>
            <person name="Chen Z."/>
        </authorList>
    </citation>
    <scope>NUCLEOTIDE SEQUENCE [LARGE SCALE GENOMIC DNA]</scope>
    <source>
        <strain evidence="7">Allo738</strain>
        <tissue evidence="7">Leaf</tissue>
    </source>
</reference>
<feature type="domain" description="Replication factor A C-terminal" evidence="6">
    <location>
        <begin position="241"/>
        <end position="372"/>
    </location>
</feature>
<dbReference type="InterPro" id="IPR047192">
    <property type="entry name" value="Euk_RPA1_DBD_C"/>
</dbReference>
<evidence type="ECO:0000313" key="8">
    <source>
        <dbReference type="Proteomes" id="UP000694240"/>
    </source>
</evidence>
<proteinExistence type="predicted"/>
<keyword evidence="3" id="KW-0238">DNA-binding</keyword>
<dbReference type="Pfam" id="PF08646">
    <property type="entry name" value="Rep_fac-A_C"/>
    <property type="match status" value="1"/>
</dbReference>
<dbReference type="EMBL" id="JAEFBK010000005">
    <property type="protein sequence ID" value="KAG7603804.1"/>
    <property type="molecule type" value="Genomic_DNA"/>
</dbReference>
<dbReference type="Proteomes" id="UP000694240">
    <property type="component" value="Chromosome 5"/>
</dbReference>
<dbReference type="AlphaFoldDB" id="A0A8T2D425"/>
<dbReference type="InterPro" id="IPR003871">
    <property type="entry name" value="RFA1B/D_OB_1st"/>
</dbReference>
<evidence type="ECO:0000256" key="2">
    <source>
        <dbReference type="ARBA" id="ARBA00022833"/>
    </source>
</evidence>
<feature type="region of interest" description="Disordered" evidence="4">
    <location>
        <begin position="442"/>
        <end position="478"/>
    </location>
</feature>
<dbReference type="CDD" id="cd04480">
    <property type="entry name" value="RPA1_DBD_A_like"/>
    <property type="match status" value="1"/>
</dbReference>
<evidence type="ECO:0000313" key="7">
    <source>
        <dbReference type="EMBL" id="KAG7603804.1"/>
    </source>
</evidence>
<dbReference type="CDD" id="cd04476">
    <property type="entry name" value="RPA1_DBD_C"/>
    <property type="match status" value="1"/>
</dbReference>
<name>A0A8T2D425_9BRAS</name>
<protein>
    <submittedName>
        <fullName evidence="7">Nucleic acid-binding OB-fold</fullName>
    </submittedName>
</protein>
<organism evidence="7 8">
    <name type="scientific">Arabidopsis thaliana x Arabidopsis arenosa</name>
    <dbReference type="NCBI Taxonomy" id="1240361"/>
    <lineage>
        <taxon>Eukaryota</taxon>
        <taxon>Viridiplantae</taxon>
        <taxon>Streptophyta</taxon>
        <taxon>Embryophyta</taxon>
        <taxon>Tracheophyta</taxon>
        <taxon>Spermatophyta</taxon>
        <taxon>Magnoliopsida</taxon>
        <taxon>eudicotyledons</taxon>
        <taxon>Gunneridae</taxon>
        <taxon>Pentapetalae</taxon>
        <taxon>rosids</taxon>
        <taxon>malvids</taxon>
        <taxon>Brassicales</taxon>
        <taxon>Brassicaceae</taxon>
        <taxon>Camelineae</taxon>
        <taxon>Arabidopsis</taxon>
    </lineage>
</organism>
<dbReference type="InterPro" id="IPR013955">
    <property type="entry name" value="Rep_factor-A_C"/>
</dbReference>
<sequence length="478" mass="54048">MVLADQRGCKIHASVKKALVKKYERHIALDQWRIIENFSLGQVRGQFRVTNHQFKMAFVNSTFVSPCPTVTNDAYLSLPTFESIIVGELNLFYLVEVFGQVVNVGKVEDIVVNNESTKKLEFELRNEMNDRLPCTLWGKFADQVIQECENSTGEIVVCLIRFAKINTFRGENQITNAFDASVVTINPEFPEVEHFKNSLPKDGLALTISETNPRRELSFGSDGYFDHCLKKLSIFQVQKCKVMCKIHTIEGDFGWFYVACKKCSKKVEMNNKDKTAIADKPTKTTYWCPKCNLNITQVVPRFKLHVGVIDQTGDIKCIMFDSAASKMIGHSAFDLLDGVYDDDLQDPERMPPSIKNLVGKTFQLLVCIENDNLSGRNDTYMVGKVWPGVDIVMIEDADDSERASNHSHTLSNIERSIDDITVEGCSTTKKICLKPVKLEKLDEKNDEMVGNEEDEKKSGVNNEVNENPEPDYSEYAGL</sequence>
<dbReference type="CDD" id="cd04481">
    <property type="entry name" value="RPA1_DBD_B_like"/>
    <property type="match status" value="1"/>
</dbReference>
<evidence type="ECO:0000259" key="6">
    <source>
        <dbReference type="Pfam" id="PF08646"/>
    </source>
</evidence>
<comment type="caution">
    <text evidence="7">The sequence shown here is derived from an EMBL/GenBank/DDBJ whole genome shotgun (WGS) entry which is preliminary data.</text>
</comment>
<evidence type="ECO:0000259" key="5">
    <source>
        <dbReference type="Pfam" id="PF02721"/>
    </source>
</evidence>
<accession>A0A8T2D425</accession>
<keyword evidence="2" id="KW-0862">Zinc</keyword>
<gene>
    <name evidence="7" type="ORF">ISN45_At05g027670</name>
</gene>
<evidence type="ECO:0000256" key="4">
    <source>
        <dbReference type="SAM" id="MobiDB-lite"/>
    </source>
</evidence>
<feature type="domain" description="Replication protein A 70 kDa DNA-binding subunit B/D first OB fold" evidence="5">
    <location>
        <begin position="1"/>
        <end position="67"/>
    </location>
</feature>
<evidence type="ECO:0000256" key="3">
    <source>
        <dbReference type="ARBA" id="ARBA00023125"/>
    </source>
</evidence>